<protein>
    <submittedName>
        <fullName evidence="1">Uncharacterized protein</fullName>
    </submittedName>
</protein>
<organism evidence="1 2">
    <name type="scientific">Trichinella zimbabwensis</name>
    <dbReference type="NCBI Taxonomy" id="268475"/>
    <lineage>
        <taxon>Eukaryota</taxon>
        <taxon>Metazoa</taxon>
        <taxon>Ecdysozoa</taxon>
        <taxon>Nematoda</taxon>
        <taxon>Enoplea</taxon>
        <taxon>Dorylaimia</taxon>
        <taxon>Trichinellida</taxon>
        <taxon>Trichinellidae</taxon>
        <taxon>Trichinella</taxon>
    </lineage>
</organism>
<dbReference type="EMBL" id="JYDP01000032">
    <property type="protein sequence ID" value="KRZ13505.1"/>
    <property type="molecule type" value="Genomic_DNA"/>
</dbReference>
<evidence type="ECO:0000313" key="2">
    <source>
        <dbReference type="Proteomes" id="UP000055024"/>
    </source>
</evidence>
<proteinExistence type="predicted"/>
<sequence>MNTKENIIILSRNYFTDCKGQTSKEKKSSVQTTQIAGLFHKITVRHLKIKFLNLRKSVLLNVGTVCYICHDDGILTCMLPEFTVRASANSASEWHLCTSSVHEGSALKTVLLLRLSDLCRFCGNMTELSPDLRQLLCE</sequence>
<dbReference type="AlphaFoldDB" id="A0A0V1HSJ5"/>
<gene>
    <name evidence="1" type="ORF">T11_12751</name>
</gene>
<name>A0A0V1HSJ5_9BILA</name>
<reference evidence="1 2" key="1">
    <citation type="submission" date="2015-01" db="EMBL/GenBank/DDBJ databases">
        <title>Evolution of Trichinella species and genotypes.</title>
        <authorList>
            <person name="Korhonen P.K."/>
            <person name="Edoardo P."/>
            <person name="Giuseppe L.R."/>
            <person name="Gasser R.B."/>
        </authorList>
    </citation>
    <scope>NUCLEOTIDE SEQUENCE [LARGE SCALE GENOMIC DNA]</scope>
    <source>
        <strain evidence="1">ISS1029</strain>
    </source>
</reference>
<accession>A0A0V1HSJ5</accession>
<evidence type="ECO:0000313" key="1">
    <source>
        <dbReference type="EMBL" id="KRZ13505.1"/>
    </source>
</evidence>
<keyword evidence="2" id="KW-1185">Reference proteome</keyword>
<comment type="caution">
    <text evidence="1">The sequence shown here is derived from an EMBL/GenBank/DDBJ whole genome shotgun (WGS) entry which is preliminary data.</text>
</comment>
<dbReference type="Proteomes" id="UP000055024">
    <property type="component" value="Unassembled WGS sequence"/>
</dbReference>